<gene>
    <name evidence="1" type="ORF">Bca52824_001433</name>
</gene>
<name>A0A8X7WLH7_BRACI</name>
<evidence type="ECO:0000313" key="2">
    <source>
        <dbReference type="Proteomes" id="UP000886595"/>
    </source>
</evidence>
<accession>A0A8X7WLH7</accession>
<keyword evidence="2" id="KW-1185">Reference proteome</keyword>
<comment type="caution">
    <text evidence="1">The sequence shown here is derived from an EMBL/GenBank/DDBJ whole genome shotgun (WGS) entry which is preliminary data.</text>
</comment>
<reference evidence="1 2" key="1">
    <citation type="submission" date="2020-02" db="EMBL/GenBank/DDBJ databases">
        <authorList>
            <person name="Ma Q."/>
            <person name="Huang Y."/>
            <person name="Song X."/>
            <person name="Pei D."/>
        </authorList>
    </citation>
    <scope>NUCLEOTIDE SEQUENCE [LARGE SCALE GENOMIC DNA]</scope>
    <source>
        <strain evidence="1">Sxm20200214</strain>
        <tissue evidence="1">Leaf</tissue>
    </source>
</reference>
<protein>
    <submittedName>
        <fullName evidence="1">Uncharacterized protein</fullName>
    </submittedName>
</protein>
<organism evidence="1 2">
    <name type="scientific">Brassica carinata</name>
    <name type="common">Ethiopian mustard</name>
    <name type="synonym">Abyssinian cabbage</name>
    <dbReference type="NCBI Taxonomy" id="52824"/>
    <lineage>
        <taxon>Eukaryota</taxon>
        <taxon>Viridiplantae</taxon>
        <taxon>Streptophyta</taxon>
        <taxon>Embryophyta</taxon>
        <taxon>Tracheophyta</taxon>
        <taxon>Spermatophyta</taxon>
        <taxon>Magnoliopsida</taxon>
        <taxon>eudicotyledons</taxon>
        <taxon>Gunneridae</taxon>
        <taxon>Pentapetalae</taxon>
        <taxon>rosids</taxon>
        <taxon>malvids</taxon>
        <taxon>Brassicales</taxon>
        <taxon>Brassicaceae</taxon>
        <taxon>Brassiceae</taxon>
        <taxon>Brassica</taxon>
    </lineage>
</organism>
<evidence type="ECO:0000313" key="1">
    <source>
        <dbReference type="EMBL" id="KAG2330253.1"/>
    </source>
</evidence>
<dbReference type="AlphaFoldDB" id="A0A8X7WLH7"/>
<proteinExistence type="predicted"/>
<dbReference type="EMBL" id="JAAMPC010000001">
    <property type="protein sequence ID" value="KAG2330253.1"/>
    <property type="molecule type" value="Genomic_DNA"/>
</dbReference>
<sequence>MNGETPDDPPKLFHGSRLLRQSREVRSGSIDAAMFQRRREAQRGQGISSAACSACEGLSLAGLLFLWKLGEVFLAVTCSGSQFLELAVDMLSSQISSGFIIVKGSEVIIWALSVLMRSCPSLSCNQENFVGFTTYGGLEEARWVVYGLLGGPRCISSLRTSFHGFHSSCILACYRLDCLEASSIDLSPLTLEAGLHILVTELWFSKVANGEAVIGYLLLGVSFGLGHFLGPLGSLVVVSLTFHVGVETSLDGSGGASTPIFCRFRRRQ</sequence>
<dbReference type="Proteomes" id="UP000886595">
    <property type="component" value="Unassembled WGS sequence"/>
</dbReference>